<evidence type="ECO:0000256" key="7">
    <source>
        <dbReference type="ARBA" id="ARBA00023204"/>
    </source>
</evidence>
<evidence type="ECO:0000256" key="2">
    <source>
        <dbReference type="ARBA" id="ARBA00008711"/>
    </source>
</evidence>
<dbReference type="CDD" id="cd06445">
    <property type="entry name" value="ATase"/>
    <property type="match status" value="1"/>
</dbReference>
<dbReference type="InterPro" id="IPR014048">
    <property type="entry name" value="MethylDNA_cys_MeTrfase_DNA-bd"/>
</dbReference>
<dbReference type="InterPro" id="IPR036388">
    <property type="entry name" value="WH-like_DNA-bd_sf"/>
</dbReference>
<dbReference type="SUPFAM" id="SSF46767">
    <property type="entry name" value="Methylated DNA-protein cysteine methyltransferase, C-terminal domain"/>
    <property type="match status" value="1"/>
</dbReference>
<dbReference type="RefSeq" id="WP_277444608.1">
    <property type="nucleotide sequence ID" value="NZ_JAKOAV010000025.1"/>
</dbReference>
<evidence type="ECO:0000256" key="1">
    <source>
        <dbReference type="ARBA" id="ARBA00001286"/>
    </source>
</evidence>
<dbReference type="PANTHER" id="PTHR10815">
    <property type="entry name" value="METHYLATED-DNA--PROTEIN-CYSTEINE METHYLTRANSFERASE"/>
    <property type="match status" value="1"/>
</dbReference>
<comment type="catalytic activity">
    <reaction evidence="8">
        <text>a 6-O-methyl-2'-deoxyguanosine in DNA + L-cysteinyl-[protein] = S-methyl-L-cysteinyl-[protein] + a 2'-deoxyguanosine in DNA</text>
        <dbReference type="Rhea" id="RHEA:24000"/>
        <dbReference type="Rhea" id="RHEA-COMP:10131"/>
        <dbReference type="Rhea" id="RHEA-COMP:10132"/>
        <dbReference type="Rhea" id="RHEA-COMP:11367"/>
        <dbReference type="Rhea" id="RHEA-COMP:11368"/>
        <dbReference type="ChEBI" id="CHEBI:29950"/>
        <dbReference type="ChEBI" id="CHEBI:82612"/>
        <dbReference type="ChEBI" id="CHEBI:85445"/>
        <dbReference type="ChEBI" id="CHEBI:85448"/>
        <dbReference type="EC" id="2.1.1.63"/>
    </reaction>
</comment>
<dbReference type="GO" id="GO:0003908">
    <property type="term" value="F:methylated-DNA-[protein]-cysteine S-methyltransferase activity"/>
    <property type="evidence" value="ECO:0007669"/>
    <property type="project" value="UniProtKB-EC"/>
</dbReference>
<evidence type="ECO:0000256" key="5">
    <source>
        <dbReference type="ARBA" id="ARBA00022679"/>
    </source>
</evidence>
<keyword evidence="5" id="KW-0808">Transferase</keyword>
<dbReference type="PANTHER" id="PTHR10815:SF13">
    <property type="entry name" value="METHYLATED-DNA--PROTEIN-CYSTEINE METHYLTRANSFERASE"/>
    <property type="match status" value="1"/>
</dbReference>
<dbReference type="Gene3D" id="1.10.10.10">
    <property type="entry name" value="Winged helix-like DNA-binding domain superfamily/Winged helix DNA-binding domain"/>
    <property type="match status" value="1"/>
</dbReference>
<comment type="caution">
    <text evidence="10">The sequence shown here is derived from an EMBL/GenBank/DDBJ whole genome shotgun (WGS) entry which is preliminary data.</text>
</comment>
<dbReference type="InterPro" id="IPR001497">
    <property type="entry name" value="MethylDNA_cys_MeTrfase_AS"/>
</dbReference>
<keyword evidence="7" id="KW-0234">DNA repair</keyword>
<dbReference type="FunFam" id="1.10.10.10:FF:000214">
    <property type="entry name" value="Methylated-DNA--protein-cysteine methyltransferase"/>
    <property type="match status" value="1"/>
</dbReference>
<dbReference type="EMBL" id="JAKOAV010000025">
    <property type="protein sequence ID" value="MDF9409162.1"/>
    <property type="molecule type" value="Genomic_DNA"/>
</dbReference>
<keyword evidence="11" id="KW-1185">Reference proteome</keyword>
<protein>
    <recommendedName>
        <fullName evidence="3">methylated-DNA--[protein]-cysteine S-methyltransferase</fullName>
        <ecNumber evidence="3">2.1.1.63</ecNumber>
    </recommendedName>
</protein>
<evidence type="ECO:0000313" key="10">
    <source>
        <dbReference type="EMBL" id="MDF9409162.1"/>
    </source>
</evidence>
<feature type="domain" description="Methylated-DNA-[protein]-cysteine S-methyltransferase DNA binding" evidence="9">
    <location>
        <begin position="89"/>
        <end position="168"/>
    </location>
</feature>
<dbReference type="GO" id="GO:0006281">
    <property type="term" value="P:DNA repair"/>
    <property type="evidence" value="ECO:0007669"/>
    <property type="project" value="UniProtKB-KW"/>
</dbReference>
<dbReference type="InterPro" id="IPR036217">
    <property type="entry name" value="MethylDNA_cys_MeTrfase_DNAb"/>
</dbReference>
<dbReference type="Proteomes" id="UP001154312">
    <property type="component" value="Unassembled WGS sequence"/>
</dbReference>
<organism evidence="10 11">
    <name type="scientific">Pelotomaculum isophthalicicum JI</name>
    <dbReference type="NCBI Taxonomy" id="947010"/>
    <lineage>
        <taxon>Bacteria</taxon>
        <taxon>Bacillati</taxon>
        <taxon>Bacillota</taxon>
        <taxon>Clostridia</taxon>
        <taxon>Eubacteriales</taxon>
        <taxon>Desulfotomaculaceae</taxon>
        <taxon>Pelotomaculum</taxon>
    </lineage>
</organism>
<accession>A0A9X4JWG2</accession>
<evidence type="ECO:0000256" key="3">
    <source>
        <dbReference type="ARBA" id="ARBA00011918"/>
    </source>
</evidence>
<evidence type="ECO:0000256" key="6">
    <source>
        <dbReference type="ARBA" id="ARBA00022763"/>
    </source>
</evidence>
<keyword evidence="6" id="KW-0227">DNA damage</keyword>
<comment type="catalytic activity">
    <reaction evidence="1">
        <text>a 4-O-methyl-thymidine in DNA + L-cysteinyl-[protein] = a thymidine in DNA + S-methyl-L-cysteinyl-[protein]</text>
        <dbReference type="Rhea" id="RHEA:53428"/>
        <dbReference type="Rhea" id="RHEA-COMP:10131"/>
        <dbReference type="Rhea" id="RHEA-COMP:10132"/>
        <dbReference type="Rhea" id="RHEA-COMP:13555"/>
        <dbReference type="Rhea" id="RHEA-COMP:13556"/>
        <dbReference type="ChEBI" id="CHEBI:29950"/>
        <dbReference type="ChEBI" id="CHEBI:82612"/>
        <dbReference type="ChEBI" id="CHEBI:137386"/>
        <dbReference type="ChEBI" id="CHEBI:137387"/>
        <dbReference type="EC" id="2.1.1.63"/>
    </reaction>
</comment>
<proteinExistence type="inferred from homology"/>
<evidence type="ECO:0000256" key="4">
    <source>
        <dbReference type="ARBA" id="ARBA00022603"/>
    </source>
</evidence>
<keyword evidence="4" id="KW-0489">Methyltransferase</keyword>
<sequence length="172" mass="19272">MKIVTIHTKHGWLAAGWSIEGLRGLVLPQKSYEKALEKLAVRLQAESLTMHIFEQLRSDEKKLIQDIERYFRGEVVSFTAKIDWAGYTPFQQRVLSVVQQIKYGKVSSYKQVAIKAGFPKAARAVGGVMRSNRTPLVIPCHRVLASDGSLGGFSDGLELKKDLLKLEMIPAF</sequence>
<dbReference type="NCBIfam" id="TIGR00589">
    <property type="entry name" value="ogt"/>
    <property type="match status" value="1"/>
</dbReference>
<dbReference type="PROSITE" id="PS00374">
    <property type="entry name" value="MGMT"/>
    <property type="match status" value="1"/>
</dbReference>
<dbReference type="GO" id="GO:0032259">
    <property type="term" value="P:methylation"/>
    <property type="evidence" value="ECO:0007669"/>
    <property type="project" value="UniProtKB-KW"/>
</dbReference>
<comment type="similarity">
    <text evidence="2">Belongs to the MGMT family.</text>
</comment>
<reference evidence="10" key="1">
    <citation type="submission" date="2022-02" db="EMBL/GenBank/DDBJ databases">
        <authorList>
            <person name="Leng L."/>
        </authorList>
    </citation>
    <scope>NUCLEOTIDE SEQUENCE</scope>
    <source>
        <strain evidence="10">JI</strain>
    </source>
</reference>
<dbReference type="EC" id="2.1.1.63" evidence="3"/>
<evidence type="ECO:0000256" key="8">
    <source>
        <dbReference type="ARBA" id="ARBA00049348"/>
    </source>
</evidence>
<dbReference type="AlphaFoldDB" id="A0A9X4JWG2"/>
<name>A0A9X4JWG2_9FIRM</name>
<dbReference type="Pfam" id="PF01035">
    <property type="entry name" value="DNA_binding_1"/>
    <property type="match status" value="1"/>
</dbReference>
<evidence type="ECO:0000313" key="11">
    <source>
        <dbReference type="Proteomes" id="UP001154312"/>
    </source>
</evidence>
<gene>
    <name evidence="10" type="ORF">L7E55_12485</name>
</gene>
<evidence type="ECO:0000259" key="9">
    <source>
        <dbReference type="Pfam" id="PF01035"/>
    </source>
</evidence>